<dbReference type="GO" id="GO:0050870">
    <property type="term" value="P:positive regulation of T cell activation"/>
    <property type="evidence" value="ECO:0000318"/>
    <property type="project" value="GO_Central"/>
</dbReference>
<reference evidence="12" key="2">
    <citation type="submission" date="2025-08" db="UniProtKB">
        <authorList>
            <consortium name="Ensembl"/>
        </authorList>
    </citation>
    <scope>IDENTIFICATION</scope>
    <source>
        <strain evidence="12">Glennie</strain>
    </source>
</reference>
<comment type="subcellular location">
    <subcellularLocation>
        <location evidence="1">Membrane</location>
        <topology evidence="1">Single-pass type I membrane protein</topology>
    </subcellularLocation>
</comment>
<dbReference type="Pfam" id="PF00969">
    <property type="entry name" value="MHC_II_beta"/>
    <property type="match status" value="1"/>
</dbReference>
<dbReference type="GO" id="GO:0023026">
    <property type="term" value="F:MHC class II protein complex binding"/>
    <property type="evidence" value="ECO:0000318"/>
    <property type="project" value="GO_Central"/>
</dbReference>
<accession>F7F1H7</accession>
<dbReference type="Ensembl" id="ENSOANT00000014510.2">
    <property type="protein sequence ID" value="ENSOANP00000014507.2"/>
    <property type="gene ID" value="ENSOANG00000009112.2"/>
</dbReference>
<dbReference type="FunCoup" id="F7F1H7">
    <property type="interactions" value="358"/>
</dbReference>
<dbReference type="Gene3D" id="2.60.40.10">
    <property type="entry name" value="Immunoglobulins"/>
    <property type="match status" value="1"/>
</dbReference>
<dbReference type="HOGENOM" id="CLU_047501_13_3_1"/>
<dbReference type="SMART" id="SM00407">
    <property type="entry name" value="IGc1"/>
    <property type="match status" value="1"/>
</dbReference>
<protein>
    <recommendedName>
        <fullName evidence="11">Ig-like domain-containing protein</fullName>
    </recommendedName>
</protein>
<dbReference type="InterPro" id="IPR014745">
    <property type="entry name" value="MHC_II_a/b_N"/>
</dbReference>
<dbReference type="GO" id="GO:0042613">
    <property type="term" value="C:MHC class II protein complex"/>
    <property type="evidence" value="ECO:0000318"/>
    <property type="project" value="GO_Central"/>
</dbReference>
<dbReference type="FunFam" id="3.10.320.10:FF:000001">
    <property type="entry name" value="HLA class II histocompatibility antigen, DRB1-1 beta chain"/>
    <property type="match status" value="1"/>
</dbReference>
<name>F7F1H7_ORNAN</name>
<evidence type="ECO:0000256" key="10">
    <source>
        <dbReference type="SAM" id="Phobius"/>
    </source>
</evidence>
<dbReference type="Bgee" id="ENSOANG00000009112">
    <property type="expression patterns" value="Expressed in cerebellum and 7 other cell types or tissues"/>
</dbReference>
<keyword evidence="4 10" id="KW-1133">Transmembrane helix</keyword>
<dbReference type="AlphaFoldDB" id="F7F1H7"/>
<dbReference type="eggNOG" id="ENOG502RYBQ">
    <property type="taxonomic scope" value="Eukaryota"/>
</dbReference>
<evidence type="ECO:0000313" key="12">
    <source>
        <dbReference type="Ensembl" id="ENSOANP00000014507.2"/>
    </source>
</evidence>
<dbReference type="OMA" id="NGTERRY"/>
<dbReference type="GeneTree" id="ENSGT00950000183127"/>
<evidence type="ECO:0000256" key="6">
    <source>
        <dbReference type="ARBA" id="ARBA00023136"/>
    </source>
</evidence>
<dbReference type="InterPro" id="IPR007110">
    <property type="entry name" value="Ig-like_dom"/>
</dbReference>
<dbReference type="Proteomes" id="UP000002279">
    <property type="component" value="Chromosome X3"/>
</dbReference>
<dbReference type="InterPro" id="IPR013783">
    <property type="entry name" value="Ig-like_fold"/>
</dbReference>
<dbReference type="Gene3D" id="3.10.320.10">
    <property type="entry name" value="Class II Histocompatibility Antigen, M Beta Chain, Chain B, domain 1"/>
    <property type="match status" value="1"/>
</dbReference>
<dbReference type="PROSITE" id="PS00290">
    <property type="entry name" value="IG_MHC"/>
    <property type="match status" value="1"/>
</dbReference>
<dbReference type="GO" id="GO:0002503">
    <property type="term" value="P:peptide antigen assembly with MHC class II protein complex"/>
    <property type="evidence" value="ECO:0000318"/>
    <property type="project" value="GO_Central"/>
</dbReference>
<dbReference type="InterPro" id="IPR011162">
    <property type="entry name" value="MHC_I/II-like_Ag-recog"/>
</dbReference>
<keyword evidence="9" id="KW-0491">MHC II</keyword>
<keyword evidence="5" id="KW-1064">Adaptive immunity</keyword>
<dbReference type="PANTHER" id="PTHR19944:SF99">
    <property type="entry name" value="HLA CLASS II HISTOCOMPATIBILITY ANTIGEN, DRB1 BETA CHAIN"/>
    <property type="match status" value="1"/>
</dbReference>
<keyword evidence="2 10" id="KW-0812">Transmembrane</keyword>
<evidence type="ECO:0000256" key="5">
    <source>
        <dbReference type="ARBA" id="ARBA00023130"/>
    </source>
</evidence>
<evidence type="ECO:0000313" key="13">
    <source>
        <dbReference type="Proteomes" id="UP000002279"/>
    </source>
</evidence>
<dbReference type="SUPFAM" id="SSF54452">
    <property type="entry name" value="MHC antigen-recognition domain"/>
    <property type="match status" value="1"/>
</dbReference>
<dbReference type="InterPro" id="IPR000353">
    <property type="entry name" value="MHC_II_b_N"/>
</dbReference>
<proteinExistence type="predicted"/>
<evidence type="ECO:0000256" key="7">
    <source>
        <dbReference type="ARBA" id="ARBA00023157"/>
    </source>
</evidence>
<dbReference type="GO" id="GO:0005765">
    <property type="term" value="C:lysosomal membrane"/>
    <property type="evidence" value="ECO:0000318"/>
    <property type="project" value="GO_Central"/>
</dbReference>
<dbReference type="InterPro" id="IPR036179">
    <property type="entry name" value="Ig-like_dom_sf"/>
</dbReference>
<dbReference type="GO" id="GO:0031902">
    <property type="term" value="C:late endosome membrane"/>
    <property type="evidence" value="ECO:0000318"/>
    <property type="project" value="GO_Central"/>
</dbReference>
<sequence length="224" mass="25696">EHFLLQAKCECYFHNKTEQVRFVERHIYNRQEIISFDSIWGFYVAVTEGRPEAESWNSQQAFLVDRWASVDTYCRHNYGAIDGFSVQGRVHPTMKVSQANTKPLEQHQTLTCSVTGFYPGDIQVQWLRNGQEQKDGVVHTDLMRHGDWTFQVLVMLEMTPRSGDVYVCHVEHGSLQDPITVEWRPQSESARSKMLSRVGGLMLGFIFLAVGLTVHFKSQKGNGV</sequence>
<dbReference type="SMART" id="SM00921">
    <property type="entry name" value="MHC_II_beta"/>
    <property type="match status" value="1"/>
</dbReference>
<dbReference type="InterPro" id="IPR050160">
    <property type="entry name" value="MHC/Immunoglobulin"/>
</dbReference>
<dbReference type="GO" id="GO:0019886">
    <property type="term" value="P:antigen processing and presentation of exogenous peptide antigen via MHC class II"/>
    <property type="evidence" value="ECO:0000318"/>
    <property type="project" value="GO_Central"/>
</dbReference>
<evidence type="ECO:0000259" key="11">
    <source>
        <dbReference type="PROSITE" id="PS50835"/>
    </source>
</evidence>
<dbReference type="GO" id="GO:0042605">
    <property type="term" value="F:peptide antigen binding"/>
    <property type="evidence" value="ECO:0000318"/>
    <property type="project" value="GO_Central"/>
</dbReference>
<dbReference type="FunFam" id="2.60.40.10:FF:000116">
    <property type="entry name" value="HLA class II histocompatibility antigen, DRB1-1 beta chain"/>
    <property type="match status" value="1"/>
</dbReference>
<keyword evidence="8" id="KW-0325">Glycoprotein</keyword>
<dbReference type="GO" id="GO:0050778">
    <property type="term" value="P:positive regulation of immune response"/>
    <property type="evidence" value="ECO:0000318"/>
    <property type="project" value="GO_Central"/>
</dbReference>
<dbReference type="STRING" id="9258.ENSOANP00000014507"/>
<feature type="transmembrane region" description="Helical" evidence="10">
    <location>
        <begin position="194"/>
        <end position="216"/>
    </location>
</feature>
<evidence type="ECO:0000256" key="2">
    <source>
        <dbReference type="ARBA" id="ARBA00022692"/>
    </source>
</evidence>
<keyword evidence="6 10" id="KW-0472">Membrane</keyword>
<dbReference type="CDD" id="cd05766">
    <property type="entry name" value="IgC1_MHC_II_beta"/>
    <property type="match status" value="1"/>
</dbReference>
<dbReference type="InterPro" id="IPR003006">
    <property type="entry name" value="Ig/MHC_CS"/>
</dbReference>
<evidence type="ECO:0000256" key="3">
    <source>
        <dbReference type="ARBA" id="ARBA00022859"/>
    </source>
</evidence>
<organism evidence="12 13">
    <name type="scientific">Ornithorhynchus anatinus</name>
    <name type="common">Duckbill platypus</name>
    <dbReference type="NCBI Taxonomy" id="9258"/>
    <lineage>
        <taxon>Eukaryota</taxon>
        <taxon>Metazoa</taxon>
        <taxon>Chordata</taxon>
        <taxon>Craniata</taxon>
        <taxon>Vertebrata</taxon>
        <taxon>Euteleostomi</taxon>
        <taxon>Mammalia</taxon>
        <taxon>Monotremata</taxon>
        <taxon>Ornithorhynchidae</taxon>
        <taxon>Ornithorhynchus</taxon>
    </lineage>
</organism>
<feature type="domain" description="Ig-like" evidence="11">
    <location>
        <begin position="92"/>
        <end position="180"/>
    </location>
</feature>
<dbReference type="PROSITE" id="PS50835">
    <property type="entry name" value="IG_LIKE"/>
    <property type="match status" value="1"/>
</dbReference>
<dbReference type="PANTHER" id="PTHR19944">
    <property type="entry name" value="MHC CLASS II-RELATED"/>
    <property type="match status" value="1"/>
</dbReference>
<keyword evidence="13" id="KW-1185">Reference proteome</keyword>
<dbReference type="InterPro" id="IPR003597">
    <property type="entry name" value="Ig_C1-set"/>
</dbReference>
<reference evidence="12" key="3">
    <citation type="submission" date="2025-09" db="UniProtKB">
        <authorList>
            <consortium name="Ensembl"/>
        </authorList>
    </citation>
    <scope>IDENTIFICATION</scope>
    <source>
        <strain evidence="12">Glennie</strain>
    </source>
</reference>
<evidence type="ECO:0000256" key="4">
    <source>
        <dbReference type="ARBA" id="ARBA00022989"/>
    </source>
</evidence>
<dbReference type="InParanoid" id="F7F1H7"/>
<evidence type="ECO:0000256" key="1">
    <source>
        <dbReference type="ARBA" id="ARBA00004479"/>
    </source>
</evidence>
<dbReference type="Pfam" id="PF07654">
    <property type="entry name" value="C1-set"/>
    <property type="match status" value="1"/>
</dbReference>
<keyword evidence="3" id="KW-0391">Immunity</keyword>
<evidence type="ECO:0000256" key="9">
    <source>
        <dbReference type="ARBA" id="ARBA00023182"/>
    </source>
</evidence>
<keyword evidence="7" id="KW-1015">Disulfide bond</keyword>
<reference evidence="12 13" key="1">
    <citation type="journal article" date="2008" name="Nature">
        <title>Genome analysis of the platypus reveals unique signatures of evolution.</title>
        <authorList>
            <person name="Warren W.C."/>
            <person name="Hillier L.W."/>
            <person name="Marshall Graves J.A."/>
            <person name="Birney E."/>
            <person name="Ponting C.P."/>
            <person name="Grutzner F."/>
            <person name="Belov K."/>
            <person name="Miller W."/>
            <person name="Clarke L."/>
            <person name="Chinwalla A.T."/>
            <person name="Yang S.P."/>
            <person name="Heger A."/>
            <person name="Locke D.P."/>
            <person name="Miethke P."/>
            <person name="Waters P.D."/>
            <person name="Veyrunes F."/>
            <person name="Fulton L."/>
            <person name="Fulton B."/>
            <person name="Graves T."/>
            <person name="Wallis J."/>
            <person name="Puente X.S."/>
            <person name="Lopez-Otin C."/>
            <person name="Ordonez G.R."/>
            <person name="Eichler E.E."/>
            <person name="Chen L."/>
            <person name="Cheng Z."/>
            <person name="Deakin J.E."/>
            <person name="Alsop A."/>
            <person name="Thompson K."/>
            <person name="Kirby P."/>
            <person name="Papenfuss A.T."/>
            <person name="Wakefield M.J."/>
            <person name="Olender T."/>
            <person name="Lancet D."/>
            <person name="Huttley G.A."/>
            <person name="Smit A.F."/>
            <person name="Pask A."/>
            <person name="Temple-Smith P."/>
            <person name="Batzer M.A."/>
            <person name="Walker J.A."/>
            <person name="Konkel M.K."/>
            <person name="Harris R.S."/>
            <person name="Whittington C.M."/>
            <person name="Wong E.S."/>
            <person name="Gemmell N.J."/>
            <person name="Buschiazzo E."/>
            <person name="Vargas Jentzsch I.M."/>
            <person name="Merkel A."/>
            <person name="Schmitz J."/>
            <person name="Zemann A."/>
            <person name="Churakov G."/>
            <person name="Kriegs J.O."/>
            <person name="Brosius J."/>
            <person name="Murchison E.P."/>
            <person name="Sachidanandam R."/>
            <person name="Smith C."/>
            <person name="Hannon G.J."/>
            <person name="Tsend-Ayush E."/>
            <person name="McMillan D."/>
            <person name="Attenborough R."/>
            <person name="Rens W."/>
            <person name="Ferguson-Smith M."/>
            <person name="Lefevre C.M."/>
            <person name="Sharp J.A."/>
            <person name="Nicholas K.R."/>
            <person name="Ray D.A."/>
            <person name="Kube M."/>
            <person name="Reinhardt R."/>
            <person name="Pringle T.H."/>
            <person name="Taylor J."/>
            <person name="Jones R.C."/>
            <person name="Nixon B."/>
            <person name="Dacheux J.L."/>
            <person name="Niwa H."/>
            <person name="Sekita Y."/>
            <person name="Huang X."/>
            <person name="Stark A."/>
            <person name="Kheradpour P."/>
            <person name="Kellis M."/>
            <person name="Flicek P."/>
            <person name="Chen Y."/>
            <person name="Webber C."/>
            <person name="Hardison R."/>
            <person name="Nelson J."/>
            <person name="Hallsworth-Pepin K."/>
            <person name="Delehaunty K."/>
            <person name="Markovic C."/>
            <person name="Minx P."/>
            <person name="Feng Y."/>
            <person name="Kremitzki C."/>
            <person name="Mitreva M."/>
            <person name="Glasscock J."/>
            <person name="Wylie T."/>
            <person name="Wohldmann P."/>
            <person name="Thiru P."/>
            <person name="Nhan M.N."/>
            <person name="Pohl C.S."/>
            <person name="Smith S.M."/>
            <person name="Hou S."/>
            <person name="Nefedov M."/>
            <person name="de Jong P.J."/>
            <person name="Renfree M.B."/>
            <person name="Mardis E.R."/>
            <person name="Wilson R.K."/>
        </authorList>
    </citation>
    <scope>NUCLEOTIDE SEQUENCE [LARGE SCALE GENOMIC DNA]</scope>
    <source>
        <strain evidence="12 13">Glennie</strain>
    </source>
</reference>
<evidence type="ECO:0000256" key="8">
    <source>
        <dbReference type="ARBA" id="ARBA00023180"/>
    </source>
</evidence>
<dbReference type="SUPFAM" id="SSF48726">
    <property type="entry name" value="Immunoglobulin"/>
    <property type="match status" value="1"/>
</dbReference>
<dbReference type="GO" id="GO:0002250">
    <property type="term" value="P:adaptive immune response"/>
    <property type="evidence" value="ECO:0007669"/>
    <property type="project" value="UniProtKB-KW"/>
</dbReference>